<proteinExistence type="predicted"/>
<protein>
    <submittedName>
        <fullName evidence="2">Uncharacterized protein</fullName>
    </submittedName>
</protein>
<dbReference type="EMBL" id="AP021927">
    <property type="protein sequence ID" value="BBQ30992.1"/>
    <property type="molecule type" value="Genomic_DNA"/>
</dbReference>
<reference evidence="2 3" key="1">
    <citation type="submission" date="2019-12" db="EMBL/GenBank/DDBJ databases">
        <title>complete genome sequences of Aeromonas caviae str. WP2-W18-ESBL-01 isolated from wastewater treatment plant effluent.</title>
        <authorList>
            <person name="Sekizuka T."/>
            <person name="Itokawa K."/>
            <person name="Yatsu K."/>
            <person name="Inamine Y."/>
            <person name="Kuroda M."/>
        </authorList>
    </citation>
    <scope>NUCLEOTIDE SEQUENCE [LARGE SCALE GENOMIC DNA]</scope>
    <source>
        <strain evidence="2 3">WP2-W18-ESBL-01</strain>
    </source>
</reference>
<gene>
    <name evidence="2" type="ORF">WP2W18E01_25740</name>
</gene>
<evidence type="ECO:0000313" key="2">
    <source>
        <dbReference type="EMBL" id="BBQ30992.1"/>
    </source>
</evidence>
<feature type="region of interest" description="Disordered" evidence="1">
    <location>
        <begin position="1"/>
        <end position="27"/>
    </location>
</feature>
<dbReference type="AlphaFoldDB" id="A0A6S4TCR1"/>
<accession>A0A6S4TCR1</accession>
<dbReference type="Proteomes" id="UP000515756">
    <property type="component" value="Chromosome"/>
</dbReference>
<name>A0A6S4TCR1_AERCA</name>
<evidence type="ECO:0000313" key="3">
    <source>
        <dbReference type="Proteomes" id="UP000515756"/>
    </source>
</evidence>
<organism evidence="2 3">
    <name type="scientific">Aeromonas caviae</name>
    <name type="common">Aeromonas punctata</name>
    <dbReference type="NCBI Taxonomy" id="648"/>
    <lineage>
        <taxon>Bacteria</taxon>
        <taxon>Pseudomonadati</taxon>
        <taxon>Pseudomonadota</taxon>
        <taxon>Gammaproteobacteria</taxon>
        <taxon>Aeromonadales</taxon>
        <taxon>Aeromonadaceae</taxon>
        <taxon>Aeromonas</taxon>
    </lineage>
</organism>
<feature type="region of interest" description="Disordered" evidence="1">
    <location>
        <begin position="131"/>
        <end position="220"/>
    </location>
</feature>
<sequence length="220" mass="23111">MAGRMHLGVTHGGRKRRGQGIGPFTDVSRCRHAAPRRGNRQGKVFAKSMERGDPSGLANASWGHTRGPQGARAGYLSLPRYFPPRPYGPASGESAGKGIFKIHGKAGSQWLGKCIVGSHTGTARGGVGHWPLNLGFPPPQRRSANKVIGGRPPSHGAGGDLMHGARGAEKGGEGQDESRREQEGEPQLPFPLTDAGVRRLCTQARPSPAPSGWTGRSPAG</sequence>
<evidence type="ECO:0000256" key="1">
    <source>
        <dbReference type="SAM" id="MobiDB-lite"/>
    </source>
</evidence>
<feature type="compositionally biased region" description="Basic and acidic residues" evidence="1">
    <location>
        <begin position="166"/>
        <end position="183"/>
    </location>
</feature>